<dbReference type="STRING" id="1576369.SAMN05421753_12211"/>
<sequence length="251" mass="27717">MHMRLFLLVQLFFAVVLGCFQTADAACTNQVCLFCDFGETTAPNHLYLGYLYDENSTSCDDFDLVFWEAANPLFPGYCDSETNTCENCNPLGDNDDKSLKTKNAKKTKDEPKGRSPSNIYKYKLDGTDAAALLKIIDDYHHDHPIPDVSFLTTISGVFEVPDKDPTKPPHYIVVFHRRVEIAANGGRKVIRDCKIGFELKSTLGALKFSGSIDPVIEKKSGAKVPNLLAFDLGGGVIAYVEVSTAGDYNVR</sequence>
<organism evidence="3 4">
    <name type="scientific">Planctomicrobium piriforme</name>
    <dbReference type="NCBI Taxonomy" id="1576369"/>
    <lineage>
        <taxon>Bacteria</taxon>
        <taxon>Pseudomonadati</taxon>
        <taxon>Planctomycetota</taxon>
        <taxon>Planctomycetia</taxon>
        <taxon>Planctomycetales</taxon>
        <taxon>Planctomycetaceae</taxon>
        <taxon>Planctomicrobium</taxon>
    </lineage>
</organism>
<accession>A0A1I3RY75</accession>
<keyword evidence="2" id="KW-0732">Signal</keyword>
<evidence type="ECO:0000313" key="3">
    <source>
        <dbReference type="EMBL" id="SFJ50251.1"/>
    </source>
</evidence>
<evidence type="ECO:0000256" key="1">
    <source>
        <dbReference type="SAM" id="MobiDB-lite"/>
    </source>
</evidence>
<dbReference type="Proteomes" id="UP000199518">
    <property type="component" value="Unassembled WGS sequence"/>
</dbReference>
<gene>
    <name evidence="3" type="ORF">SAMN05421753_12211</name>
</gene>
<reference evidence="4" key="1">
    <citation type="submission" date="2016-10" db="EMBL/GenBank/DDBJ databases">
        <authorList>
            <person name="Varghese N."/>
            <person name="Submissions S."/>
        </authorList>
    </citation>
    <scope>NUCLEOTIDE SEQUENCE [LARGE SCALE GENOMIC DNA]</scope>
    <source>
        <strain evidence="4">DSM 26348</strain>
    </source>
</reference>
<feature type="signal peptide" evidence="2">
    <location>
        <begin position="1"/>
        <end position="25"/>
    </location>
</feature>
<evidence type="ECO:0000313" key="4">
    <source>
        <dbReference type="Proteomes" id="UP000199518"/>
    </source>
</evidence>
<feature type="chain" id="PRO_5011676119" evidence="2">
    <location>
        <begin position="26"/>
        <end position="251"/>
    </location>
</feature>
<evidence type="ECO:0000256" key="2">
    <source>
        <dbReference type="SAM" id="SignalP"/>
    </source>
</evidence>
<protein>
    <submittedName>
        <fullName evidence="3">Uncharacterized protein</fullName>
    </submittedName>
</protein>
<dbReference type="EMBL" id="FOQD01000022">
    <property type="protein sequence ID" value="SFJ50251.1"/>
    <property type="molecule type" value="Genomic_DNA"/>
</dbReference>
<feature type="region of interest" description="Disordered" evidence="1">
    <location>
        <begin position="96"/>
        <end position="117"/>
    </location>
</feature>
<name>A0A1I3RY75_9PLAN</name>
<proteinExistence type="predicted"/>
<dbReference type="AlphaFoldDB" id="A0A1I3RY75"/>
<dbReference type="PROSITE" id="PS51257">
    <property type="entry name" value="PROKAR_LIPOPROTEIN"/>
    <property type="match status" value="1"/>
</dbReference>
<keyword evidence="4" id="KW-1185">Reference proteome</keyword>